<evidence type="ECO:0000313" key="2">
    <source>
        <dbReference type="EMBL" id="KAK6804079.1"/>
    </source>
</evidence>
<dbReference type="Proteomes" id="UP001371456">
    <property type="component" value="Unassembled WGS sequence"/>
</dbReference>
<feature type="compositionally biased region" description="Low complexity" evidence="1">
    <location>
        <begin position="110"/>
        <end position="121"/>
    </location>
</feature>
<dbReference type="EMBL" id="JBANQN010000001">
    <property type="protein sequence ID" value="KAK6804079.1"/>
    <property type="molecule type" value="Genomic_DNA"/>
</dbReference>
<proteinExistence type="predicted"/>
<feature type="region of interest" description="Disordered" evidence="1">
    <location>
        <begin position="96"/>
        <end position="123"/>
    </location>
</feature>
<dbReference type="InterPro" id="IPR055276">
    <property type="entry name" value="NHL41-like"/>
</dbReference>
<name>A0AAN8U5T1_SOLBU</name>
<evidence type="ECO:0000313" key="3">
    <source>
        <dbReference type="Proteomes" id="UP001371456"/>
    </source>
</evidence>
<comment type="caution">
    <text evidence="2">The sequence shown here is derived from an EMBL/GenBank/DDBJ whole genome shotgun (WGS) entry which is preliminary data.</text>
</comment>
<accession>A0AAN8U5T1</accession>
<evidence type="ECO:0008006" key="4">
    <source>
        <dbReference type="Google" id="ProtNLM"/>
    </source>
</evidence>
<dbReference type="PANTHER" id="PTHR48436">
    <property type="entry name" value="2, PUTATIVE-RELATED"/>
    <property type="match status" value="1"/>
</dbReference>
<dbReference type="AlphaFoldDB" id="A0AAN8U5T1"/>
<evidence type="ECO:0000256" key="1">
    <source>
        <dbReference type="SAM" id="MobiDB-lite"/>
    </source>
</evidence>
<keyword evidence="3" id="KW-1185">Reference proteome</keyword>
<protein>
    <recommendedName>
        <fullName evidence="4">Late embryogenesis abundant protein LEA-2 subgroup domain-containing protein</fullName>
    </recommendedName>
</protein>
<sequence length="398" mass="44803">MVLKYTPNTLVKTSDFPLFLLFPPNFISKKQTMANYRMDSEEEALFRNSPYPLYFVQSPSTLSHANSGELSRHNNNINTNTNSNSNNIIEYSSGCHSPLPRPETGPLALSRYSSSRGSNHSFSHHEKKISFDSLQSHGMGIDEIGQEKRCGAILLVHHGKNGSSVRVNNDDDEDDDDDDDDEDYYYGKGNWMKFFSLGYSDSTSWIVVQVTWRLIVSMIVALVVFYIATKPPSPKVSLEIAGVREFGLREGVDGTGVNTKMLTCNSSMILQIDNKSKLFGLYINPPTMEMYFGRVPFILAQGEGLYAGSYGPTYFKLNVGTKDKALYGAGRVMQDMLQSSKGLPLFIRVHLSSTFHVVWGLIKPKFHHQIECLVVLHNTYNKKRRTQKYNSTCLLIPS</sequence>
<dbReference type="PANTHER" id="PTHR48436:SF1">
    <property type="entry name" value="2, PUTATIVE-RELATED"/>
    <property type="match status" value="1"/>
</dbReference>
<organism evidence="2 3">
    <name type="scientific">Solanum bulbocastanum</name>
    <name type="common">Wild potato</name>
    <dbReference type="NCBI Taxonomy" id="147425"/>
    <lineage>
        <taxon>Eukaryota</taxon>
        <taxon>Viridiplantae</taxon>
        <taxon>Streptophyta</taxon>
        <taxon>Embryophyta</taxon>
        <taxon>Tracheophyta</taxon>
        <taxon>Spermatophyta</taxon>
        <taxon>Magnoliopsida</taxon>
        <taxon>eudicotyledons</taxon>
        <taxon>Gunneridae</taxon>
        <taxon>Pentapetalae</taxon>
        <taxon>asterids</taxon>
        <taxon>lamiids</taxon>
        <taxon>Solanales</taxon>
        <taxon>Solanaceae</taxon>
        <taxon>Solanoideae</taxon>
        <taxon>Solaneae</taxon>
        <taxon>Solanum</taxon>
    </lineage>
</organism>
<reference evidence="2 3" key="1">
    <citation type="submission" date="2024-02" db="EMBL/GenBank/DDBJ databases">
        <title>de novo genome assembly of Solanum bulbocastanum strain 11H21.</title>
        <authorList>
            <person name="Hosaka A.J."/>
        </authorList>
    </citation>
    <scope>NUCLEOTIDE SEQUENCE [LARGE SCALE GENOMIC DNA]</scope>
    <source>
        <tissue evidence="2">Young leaves</tissue>
    </source>
</reference>
<gene>
    <name evidence="2" type="ORF">RDI58_001863</name>
</gene>